<dbReference type="EMBL" id="GBXM01001399">
    <property type="protein sequence ID" value="JAI07179.1"/>
    <property type="molecule type" value="Transcribed_RNA"/>
</dbReference>
<name>A0A0E9XZQ4_ANGAN</name>
<protein>
    <submittedName>
        <fullName evidence="1">Uncharacterized protein</fullName>
    </submittedName>
</protein>
<reference evidence="1" key="2">
    <citation type="journal article" date="2015" name="Fish Shellfish Immunol.">
        <title>Early steps in the European eel (Anguilla anguilla)-Vibrio vulnificus interaction in the gills: Role of the RtxA13 toxin.</title>
        <authorList>
            <person name="Callol A."/>
            <person name="Pajuelo D."/>
            <person name="Ebbesson L."/>
            <person name="Teles M."/>
            <person name="MacKenzie S."/>
            <person name="Amaro C."/>
        </authorList>
    </citation>
    <scope>NUCLEOTIDE SEQUENCE</scope>
</reference>
<reference evidence="1" key="1">
    <citation type="submission" date="2014-11" db="EMBL/GenBank/DDBJ databases">
        <authorList>
            <person name="Amaro Gonzalez C."/>
        </authorList>
    </citation>
    <scope>NUCLEOTIDE SEQUENCE</scope>
</reference>
<sequence length="27" mass="3052">MTGPQMFPFLINTLYKISKRCGPGLTH</sequence>
<accession>A0A0E9XZQ4</accession>
<evidence type="ECO:0000313" key="1">
    <source>
        <dbReference type="EMBL" id="JAI07179.1"/>
    </source>
</evidence>
<dbReference type="AlphaFoldDB" id="A0A0E9XZQ4"/>
<organism evidence="1">
    <name type="scientific">Anguilla anguilla</name>
    <name type="common">European freshwater eel</name>
    <name type="synonym">Muraena anguilla</name>
    <dbReference type="NCBI Taxonomy" id="7936"/>
    <lineage>
        <taxon>Eukaryota</taxon>
        <taxon>Metazoa</taxon>
        <taxon>Chordata</taxon>
        <taxon>Craniata</taxon>
        <taxon>Vertebrata</taxon>
        <taxon>Euteleostomi</taxon>
        <taxon>Actinopterygii</taxon>
        <taxon>Neopterygii</taxon>
        <taxon>Teleostei</taxon>
        <taxon>Anguilliformes</taxon>
        <taxon>Anguillidae</taxon>
        <taxon>Anguilla</taxon>
    </lineage>
</organism>
<proteinExistence type="predicted"/>